<dbReference type="PANTHER" id="PTHR43537">
    <property type="entry name" value="TRANSCRIPTIONAL REGULATOR, GNTR FAMILY"/>
    <property type="match status" value="1"/>
</dbReference>
<dbReference type="SUPFAM" id="SSF46785">
    <property type="entry name" value="Winged helix' DNA-binding domain"/>
    <property type="match status" value="1"/>
</dbReference>
<sequence length="280" mass="30579">MPTGSLAPLSTIENTMSDSPHDTDPQGIYLRLCNWLIRDPVVPNQKLSITDIADTARVSNTPVREALFRLWAEGMVQLVPSRGFFTNDIREADLLGFLRTEQALVEFTLRNRLRGDALIIPPPTETDPGHAAVARMEAALDGLLTPVVGLQAGLILRAIQGHLHLLRVLDGEDDAAVDAMQHFAAAIEAVPPATGAHRSVVIEDYYAGFAERLPALISRRILRAYRVDAGHVDGGHADGGHVDRGHADRRSGEGRIQPVAQQISQKADRERGRYDDQCGK</sequence>
<organism evidence="6 7">
    <name type="scientific">Tistrella bauzanensis</name>
    <dbReference type="NCBI Taxonomy" id="657419"/>
    <lineage>
        <taxon>Bacteria</taxon>
        <taxon>Pseudomonadati</taxon>
        <taxon>Pseudomonadota</taxon>
        <taxon>Alphaproteobacteria</taxon>
        <taxon>Geminicoccales</taxon>
        <taxon>Geminicoccaceae</taxon>
        <taxon>Tistrella</taxon>
    </lineage>
</organism>
<dbReference type="InterPro" id="IPR036388">
    <property type="entry name" value="WH-like_DNA-bd_sf"/>
</dbReference>
<evidence type="ECO:0000259" key="5">
    <source>
        <dbReference type="SMART" id="SM00345"/>
    </source>
</evidence>
<name>A0ABQ1J4Y3_9PROT</name>
<keyword evidence="2" id="KW-0238">DNA-binding</keyword>
<feature type="compositionally biased region" description="Basic and acidic residues" evidence="4">
    <location>
        <begin position="233"/>
        <end position="253"/>
    </location>
</feature>
<dbReference type="Proteomes" id="UP000603352">
    <property type="component" value="Unassembled WGS sequence"/>
</dbReference>
<dbReference type="InterPro" id="IPR000524">
    <property type="entry name" value="Tscrpt_reg_HTH_GntR"/>
</dbReference>
<evidence type="ECO:0000256" key="3">
    <source>
        <dbReference type="ARBA" id="ARBA00023163"/>
    </source>
</evidence>
<dbReference type="SMART" id="SM00345">
    <property type="entry name" value="HTH_GNTR"/>
    <property type="match status" value="1"/>
</dbReference>
<dbReference type="Gene3D" id="1.10.10.10">
    <property type="entry name" value="Winged helix-like DNA-binding domain superfamily/Winged helix DNA-binding domain"/>
    <property type="match status" value="1"/>
</dbReference>
<feature type="region of interest" description="Disordered" evidence="4">
    <location>
        <begin position="233"/>
        <end position="280"/>
    </location>
</feature>
<feature type="domain" description="HTH gntR-type" evidence="5">
    <location>
        <begin position="28"/>
        <end position="86"/>
    </location>
</feature>
<comment type="caution">
    <text evidence="6">The sequence shown here is derived from an EMBL/GenBank/DDBJ whole genome shotgun (WGS) entry which is preliminary data.</text>
</comment>
<evidence type="ECO:0000256" key="4">
    <source>
        <dbReference type="SAM" id="MobiDB-lite"/>
    </source>
</evidence>
<dbReference type="Pfam" id="PF00392">
    <property type="entry name" value="GntR"/>
    <property type="match status" value="1"/>
</dbReference>
<dbReference type="EMBL" id="BMDZ01000092">
    <property type="protein sequence ID" value="GGB60136.1"/>
    <property type="molecule type" value="Genomic_DNA"/>
</dbReference>
<proteinExistence type="predicted"/>
<evidence type="ECO:0000313" key="7">
    <source>
        <dbReference type="Proteomes" id="UP000603352"/>
    </source>
</evidence>
<feature type="region of interest" description="Disordered" evidence="4">
    <location>
        <begin position="1"/>
        <end position="23"/>
    </location>
</feature>
<keyword evidence="1" id="KW-0805">Transcription regulation</keyword>
<keyword evidence="7" id="KW-1185">Reference proteome</keyword>
<evidence type="ECO:0000256" key="1">
    <source>
        <dbReference type="ARBA" id="ARBA00023015"/>
    </source>
</evidence>
<evidence type="ECO:0000313" key="6">
    <source>
        <dbReference type="EMBL" id="GGB60136.1"/>
    </source>
</evidence>
<reference evidence="7" key="1">
    <citation type="journal article" date="2019" name="Int. J. Syst. Evol. Microbiol.">
        <title>The Global Catalogue of Microorganisms (GCM) 10K type strain sequencing project: providing services to taxonomists for standard genome sequencing and annotation.</title>
        <authorList>
            <consortium name="The Broad Institute Genomics Platform"/>
            <consortium name="The Broad Institute Genome Sequencing Center for Infectious Disease"/>
            <person name="Wu L."/>
            <person name="Ma J."/>
        </authorList>
    </citation>
    <scope>NUCLEOTIDE SEQUENCE [LARGE SCALE GENOMIC DNA]</scope>
    <source>
        <strain evidence="7">CGMCC 1.10188</strain>
    </source>
</reference>
<gene>
    <name evidence="6" type="ORF">GCM10011505_46070</name>
</gene>
<evidence type="ECO:0000256" key="2">
    <source>
        <dbReference type="ARBA" id="ARBA00023125"/>
    </source>
</evidence>
<feature type="compositionally biased region" description="Basic and acidic residues" evidence="4">
    <location>
        <begin position="266"/>
        <end position="280"/>
    </location>
</feature>
<accession>A0ABQ1J4Y3</accession>
<protein>
    <recommendedName>
        <fullName evidence="5">HTH gntR-type domain-containing protein</fullName>
    </recommendedName>
</protein>
<dbReference type="InterPro" id="IPR036390">
    <property type="entry name" value="WH_DNA-bd_sf"/>
</dbReference>
<keyword evidence="3" id="KW-0804">Transcription</keyword>
<dbReference type="PANTHER" id="PTHR43537:SF5">
    <property type="entry name" value="UXU OPERON TRANSCRIPTIONAL REGULATOR"/>
    <property type="match status" value="1"/>
</dbReference>